<name>A0AAV4ECC9_9GAST</name>
<dbReference type="AlphaFoldDB" id="A0AAV4ECC9"/>
<accession>A0AAV4ECC9</accession>
<dbReference type="Proteomes" id="UP000762676">
    <property type="component" value="Unassembled WGS sequence"/>
</dbReference>
<protein>
    <submittedName>
        <fullName evidence="1">Uncharacterized protein</fullName>
    </submittedName>
</protein>
<comment type="caution">
    <text evidence="1">The sequence shown here is derived from an EMBL/GenBank/DDBJ whole genome shotgun (WGS) entry which is preliminary data.</text>
</comment>
<evidence type="ECO:0000313" key="2">
    <source>
        <dbReference type="Proteomes" id="UP000762676"/>
    </source>
</evidence>
<keyword evidence="2" id="KW-1185">Reference proteome</keyword>
<evidence type="ECO:0000313" key="1">
    <source>
        <dbReference type="EMBL" id="GFR58233.1"/>
    </source>
</evidence>
<sequence>MPSPALLDSLPSDRFVDRHMQTMVLHSLQEKHRDLFPTLQNHFYDHEVGVETDHITELIKTVASFYIRMRLLKAGKLFHQRKILLGQTSQRIKLNKIVLFSGQ</sequence>
<reference evidence="1 2" key="1">
    <citation type="journal article" date="2021" name="Elife">
        <title>Chloroplast acquisition without the gene transfer in kleptoplastic sea slugs, Plakobranchus ocellatus.</title>
        <authorList>
            <person name="Maeda T."/>
            <person name="Takahashi S."/>
            <person name="Yoshida T."/>
            <person name="Shimamura S."/>
            <person name="Takaki Y."/>
            <person name="Nagai Y."/>
            <person name="Toyoda A."/>
            <person name="Suzuki Y."/>
            <person name="Arimoto A."/>
            <person name="Ishii H."/>
            <person name="Satoh N."/>
            <person name="Nishiyama T."/>
            <person name="Hasebe M."/>
            <person name="Maruyama T."/>
            <person name="Minagawa J."/>
            <person name="Obokata J."/>
            <person name="Shigenobu S."/>
        </authorList>
    </citation>
    <scope>NUCLEOTIDE SEQUENCE [LARGE SCALE GENOMIC DNA]</scope>
</reference>
<dbReference type="EMBL" id="BMAT01007133">
    <property type="protein sequence ID" value="GFR58233.1"/>
    <property type="molecule type" value="Genomic_DNA"/>
</dbReference>
<proteinExistence type="predicted"/>
<gene>
    <name evidence="1" type="ORF">ElyMa_003476500</name>
</gene>
<organism evidence="1 2">
    <name type="scientific">Elysia marginata</name>
    <dbReference type="NCBI Taxonomy" id="1093978"/>
    <lineage>
        <taxon>Eukaryota</taxon>
        <taxon>Metazoa</taxon>
        <taxon>Spiralia</taxon>
        <taxon>Lophotrochozoa</taxon>
        <taxon>Mollusca</taxon>
        <taxon>Gastropoda</taxon>
        <taxon>Heterobranchia</taxon>
        <taxon>Euthyneura</taxon>
        <taxon>Panpulmonata</taxon>
        <taxon>Sacoglossa</taxon>
        <taxon>Placobranchoidea</taxon>
        <taxon>Plakobranchidae</taxon>
        <taxon>Elysia</taxon>
    </lineage>
</organism>